<gene>
    <name evidence="1" type="ORF">D187_003570</name>
</gene>
<proteinExistence type="predicted"/>
<evidence type="ECO:0000313" key="2">
    <source>
        <dbReference type="Proteomes" id="UP000011682"/>
    </source>
</evidence>
<dbReference type="Proteomes" id="UP000011682">
    <property type="component" value="Unassembled WGS sequence"/>
</dbReference>
<dbReference type="EMBL" id="ANAH02000021">
    <property type="protein sequence ID" value="EPX58855.1"/>
    <property type="molecule type" value="Genomic_DNA"/>
</dbReference>
<accession>S9P307</accession>
<comment type="caution">
    <text evidence="1">The sequence shown here is derived from an EMBL/GenBank/DDBJ whole genome shotgun (WGS) entry which is preliminary data.</text>
</comment>
<evidence type="ECO:0000313" key="1">
    <source>
        <dbReference type="EMBL" id="EPX58855.1"/>
    </source>
</evidence>
<keyword evidence="2" id="KW-1185">Reference proteome</keyword>
<organism evidence="1 2">
    <name type="scientific">Cystobacter fuscus (strain ATCC 25194 / DSM 2262 / NBRC 100088 / M29)</name>
    <dbReference type="NCBI Taxonomy" id="1242864"/>
    <lineage>
        <taxon>Bacteria</taxon>
        <taxon>Pseudomonadati</taxon>
        <taxon>Myxococcota</taxon>
        <taxon>Myxococcia</taxon>
        <taxon>Myxococcales</taxon>
        <taxon>Cystobacterineae</taxon>
        <taxon>Archangiaceae</taxon>
        <taxon>Cystobacter</taxon>
    </lineage>
</organism>
<reference evidence="1" key="1">
    <citation type="submission" date="2013-05" db="EMBL/GenBank/DDBJ databases">
        <title>Genome assembly of Cystobacter fuscus DSM 2262.</title>
        <authorList>
            <person name="Sharma G."/>
            <person name="Khatri I."/>
            <person name="Kaur C."/>
            <person name="Mayilraj S."/>
            <person name="Subramanian S."/>
        </authorList>
    </citation>
    <scope>NUCLEOTIDE SEQUENCE [LARGE SCALE GENOMIC DNA]</scope>
    <source>
        <strain evidence="1">DSM 2262</strain>
    </source>
</reference>
<name>S9P307_CYSF2</name>
<dbReference type="AlphaFoldDB" id="S9P307"/>
<sequence>MEAVDGGTIAHRLQGIDPGIPALGYRTVPVARQGLVEGWTGRAGRRQAGSCGG</sequence>
<protein>
    <submittedName>
        <fullName evidence="1">Uncharacterized protein</fullName>
    </submittedName>
</protein>